<keyword evidence="4" id="KW-1185">Reference proteome</keyword>
<proteinExistence type="predicted"/>
<organism evidence="3 4">
    <name type="scientific">Methanocorpusculum petauri</name>
    <dbReference type="NCBI Taxonomy" id="3002863"/>
    <lineage>
        <taxon>Archaea</taxon>
        <taxon>Methanobacteriati</taxon>
        <taxon>Methanobacteriota</taxon>
        <taxon>Stenosarchaea group</taxon>
        <taxon>Methanomicrobia</taxon>
        <taxon>Methanomicrobiales</taxon>
        <taxon>Methanocorpusculaceae</taxon>
        <taxon>Methanocorpusculum</taxon>
    </lineage>
</organism>
<feature type="transmembrane region" description="Helical" evidence="1">
    <location>
        <begin position="12"/>
        <end position="33"/>
    </location>
</feature>
<name>A0ABT4IE39_9EURY</name>
<accession>A0ABT4IE39</accession>
<keyword evidence="1" id="KW-0472">Membrane</keyword>
<evidence type="ECO:0000313" key="4">
    <source>
        <dbReference type="Proteomes" id="UP001141422"/>
    </source>
</evidence>
<evidence type="ECO:0000259" key="2">
    <source>
        <dbReference type="Pfam" id="PF07790"/>
    </source>
</evidence>
<comment type="caution">
    <text evidence="3">The sequence shown here is derived from an EMBL/GenBank/DDBJ whole genome shotgun (WGS) entry which is preliminary data.</text>
</comment>
<protein>
    <submittedName>
        <fullName evidence="3">Type IV pilin N-terminal domain-containing protein</fullName>
    </submittedName>
</protein>
<dbReference type="Pfam" id="PF07790">
    <property type="entry name" value="Pilin_N"/>
    <property type="match status" value="1"/>
</dbReference>
<dbReference type="Proteomes" id="UP001141422">
    <property type="component" value="Unassembled WGS sequence"/>
</dbReference>
<evidence type="ECO:0000313" key="3">
    <source>
        <dbReference type="EMBL" id="MCZ0859846.1"/>
    </source>
</evidence>
<dbReference type="InterPro" id="IPR012859">
    <property type="entry name" value="Pilin_N_archaeal"/>
</dbReference>
<dbReference type="EMBL" id="JAPTGB010000002">
    <property type="protein sequence ID" value="MCZ0859846.1"/>
    <property type="molecule type" value="Genomic_DNA"/>
</dbReference>
<sequence length="235" mass="24399">MRKNKDTAVSPVIGVMLMLVITIIIAAVVSFSATGFLGSASTSGGSADVKFIGLYTGGYTLGEGYPNTATIGEGGMVFEVTGNTPLDVTNLRLSGSGSVGSGGSFAVSYNTPVALDWISSTEGGTASSGKVRSHLTQPASSIDHRIVKFGEGWRNEEKYNTIVQPGERFVVLAEYVMKGYGNPPSYMIGFAARNTDGSTAISGAISSDGNSLITLMDMKTGKVYYSGALTNDQAI</sequence>
<evidence type="ECO:0000256" key="1">
    <source>
        <dbReference type="SAM" id="Phobius"/>
    </source>
</evidence>
<feature type="domain" description="Archaeal Type IV pilin N-terminal" evidence="2">
    <location>
        <begin position="8"/>
        <end position="51"/>
    </location>
</feature>
<keyword evidence="1" id="KW-0812">Transmembrane</keyword>
<gene>
    <name evidence="3" type="ORF">O0S10_01225</name>
</gene>
<keyword evidence="1" id="KW-1133">Transmembrane helix</keyword>
<reference evidence="3" key="1">
    <citation type="submission" date="2022-12" db="EMBL/GenBank/DDBJ databases">
        <title>Isolation and characterisation of novel Methanocorpusculum spp. from native Australian herbivores indicates the genus is ancestrally host-associated.</title>
        <authorList>
            <person name="Volmer J.G."/>
            <person name="Soo R.M."/>
            <person name="Evans P.N."/>
            <person name="Hoedt E.C."/>
            <person name="Astorga Alsina A.L."/>
            <person name="Woodcroft B.J."/>
            <person name="Tyson G.W."/>
            <person name="Hugenholtz P."/>
            <person name="Morrison M."/>
        </authorList>
    </citation>
    <scope>NUCLEOTIDE SEQUENCE</scope>
    <source>
        <strain evidence="3">MG</strain>
    </source>
</reference>